<name>A0A0F9E7Z6_9ZZZZ</name>
<dbReference type="EMBL" id="LAZR01028523">
    <property type="protein sequence ID" value="KKL62336.1"/>
    <property type="molecule type" value="Genomic_DNA"/>
</dbReference>
<accession>A0A0F9E7Z6</accession>
<evidence type="ECO:0000313" key="1">
    <source>
        <dbReference type="EMBL" id="KKL62336.1"/>
    </source>
</evidence>
<dbReference type="AlphaFoldDB" id="A0A0F9E7Z6"/>
<gene>
    <name evidence="1" type="ORF">LCGC14_2186250</name>
</gene>
<proteinExistence type="predicted"/>
<comment type="caution">
    <text evidence="1">The sequence shown here is derived from an EMBL/GenBank/DDBJ whole genome shotgun (WGS) entry which is preliminary data.</text>
</comment>
<organism evidence="1">
    <name type="scientific">marine sediment metagenome</name>
    <dbReference type="NCBI Taxonomy" id="412755"/>
    <lineage>
        <taxon>unclassified sequences</taxon>
        <taxon>metagenomes</taxon>
        <taxon>ecological metagenomes</taxon>
    </lineage>
</organism>
<protein>
    <submittedName>
        <fullName evidence="1">Uncharacterized protein</fullName>
    </submittedName>
</protein>
<sequence>MPHATIKALAKGFLKTATKEVKKARDIIIEEGRSQAVSFVCDAIEAKTGLPSSVCRPVAKNVVQTLSKEIRKKLKP</sequence>
<reference evidence="1" key="1">
    <citation type="journal article" date="2015" name="Nature">
        <title>Complex archaea that bridge the gap between prokaryotes and eukaryotes.</title>
        <authorList>
            <person name="Spang A."/>
            <person name="Saw J.H."/>
            <person name="Jorgensen S.L."/>
            <person name="Zaremba-Niedzwiedzka K."/>
            <person name="Martijn J."/>
            <person name="Lind A.E."/>
            <person name="van Eijk R."/>
            <person name="Schleper C."/>
            <person name="Guy L."/>
            <person name="Ettema T.J."/>
        </authorList>
    </citation>
    <scope>NUCLEOTIDE SEQUENCE</scope>
</reference>